<keyword evidence="1" id="KW-0472">Membrane</keyword>
<dbReference type="WBParaSite" id="Pan_g23658.t1">
    <property type="protein sequence ID" value="Pan_g23658.t1"/>
    <property type="gene ID" value="Pan_g23658"/>
</dbReference>
<evidence type="ECO:0000256" key="1">
    <source>
        <dbReference type="SAM" id="Phobius"/>
    </source>
</evidence>
<organism evidence="2 3">
    <name type="scientific">Panagrellus redivivus</name>
    <name type="common">Microworm</name>
    <dbReference type="NCBI Taxonomy" id="6233"/>
    <lineage>
        <taxon>Eukaryota</taxon>
        <taxon>Metazoa</taxon>
        <taxon>Ecdysozoa</taxon>
        <taxon>Nematoda</taxon>
        <taxon>Chromadorea</taxon>
        <taxon>Rhabditida</taxon>
        <taxon>Tylenchina</taxon>
        <taxon>Panagrolaimomorpha</taxon>
        <taxon>Panagrolaimoidea</taxon>
        <taxon>Panagrolaimidae</taxon>
        <taxon>Panagrellus</taxon>
    </lineage>
</organism>
<proteinExistence type="predicted"/>
<dbReference type="AlphaFoldDB" id="A0A7E4VQG4"/>
<name>A0A7E4VQG4_PANRE</name>
<accession>A0A7E4VQG4</accession>
<sequence>MHEFRHCLCMLCIFDAIFGFFVGIVLIVSFQPPALAGVLKGPVIMFCYHYLGYNFCKVLVCVAFFAIAEILYFQNVAMRIRYLTINPSKRCYDWYSSVYGFIFIYTSAFIACGIVGVAIFLLMHDENDIPSVVTSYPNYTTIFVDYVPGENIVMAADPKSPIWYFIFVYVSIATLYCEGNSYASFFMARRLLKKHASSFSVNPSGFYRLPDITASNANYVRLAYDKITK</sequence>
<feature type="transmembrane region" description="Helical" evidence="1">
    <location>
        <begin position="50"/>
        <end position="73"/>
    </location>
</feature>
<dbReference type="Proteomes" id="UP000492821">
    <property type="component" value="Unassembled WGS sequence"/>
</dbReference>
<feature type="transmembrane region" description="Helical" evidence="1">
    <location>
        <begin position="94"/>
        <end position="123"/>
    </location>
</feature>
<feature type="transmembrane region" description="Helical" evidence="1">
    <location>
        <begin position="7"/>
        <end position="30"/>
    </location>
</feature>
<evidence type="ECO:0000313" key="3">
    <source>
        <dbReference type="WBParaSite" id="Pan_g23658.t1"/>
    </source>
</evidence>
<reference evidence="2" key="1">
    <citation type="journal article" date="2013" name="Genetics">
        <title>The draft genome and transcriptome of Panagrellus redivivus are shaped by the harsh demands of a free-living lifestyle.</title>
        <authorList>
            <person name="Srinivasan J."/>
            <person name="Dillman A.R."/>
            <person name="Macchietto M.G."/>
            <person name="Heikkinen L."/>
            <person name="Lakso M."/>
            <person name="Fracchia K.M."/>
            <person name="Antoshechkin I."/>
            <person name="Mortazavi A."/>
            <person name="Wong G."/>
            <person name="Sternberg P.W."/>
        </authorList>
    </citation>
    <scope>NUCLEOTIDE SEQUENCE [LARGE SCALE GENOMIC DNA]</scope>
    <source>
        <strain evidence="2">MT8872</strain>
    </source>
</reference>
<keyword evidence="1" id="KW-1133">Transmembrane helix</keyword>
<evidence type="ECO:0000313" key="2">
    <source>
        <dbReference type="Proteomes" id="UP000492821"/>
    </source>
</evidence>
<feature type="transmembrane region" description="Helical" evidence="1">
    <location>
        <begin position="162"/>
        <end position="185"/>
    </location>
</feature>
<keyword evidence="1" id="KW-0812">Transmembrane</keyword>
<reference evidence="3" key="2">
    <citation type="submission" date="2020-10" db="UniProtKB">
        <authorList>
            <consortium name="WormBaseParasite"/>
        </authorList>
    </citation>
    <scope>IDENTIFICATION</scope>
</reference>
<protein>
    <submittedName>
        <fullName evidence="3">7TM GPCR serpentine receptor class x (Srx) domain-containing protein</fullName>
    </submittedName>
</protein>
<keyword evidence="2" id="KW-1185">Reference proteome</keyword>